<dbReference type="RefSeq" id="XP_016217477.1">
    <property type="nucleotide sequence ID" value="XM_016354465.1"/>
</dbReference>
<dbReference type="FunCoup" id="A0A0D2ALH3">
    <property type="interactions" value="78"/>
</dbReference>
<dbReference type="InterPro" id="IPR042776">
    <property type="entry name" value="Ribosomal_mL53_fung"/>
</dbReference>
<keyword evidence="3" id="KW-0689">Ribosomal protein</keyword>
<name>A0A0D2ALH3_9PEZI</name>
<comment type="subcellular location">
    <subcellularLocation>
        <location evidence="1">Mitochondrion</location>
    </subcellularLocation>
</comment>
<proteinExistence type="inferred from homology"/>
<evidence type="ECO:0000256" key="6">
    <source>
        <dbReference type="ARBA" id="ARBA00035180"/>
    </source>
</evidence>
<evidence type="ECO:0000256" key="1">
    <source>
        <dbReference type="ARBA" id="ARBA00004173"/>
    </source>
</evidence>
<evidence type="ECO:0000256" key="5">
    <source>
        <dbReference type="ARBA" id="ARBA00023274"/>
    </source>
</evidence>
<gene>
    <name evidence="7" type="ORF">PV09_01558</name>
</gene>
<dbReference type="EMBL" id="KN847532">
    <property type="protein sequence ID" value="KIW07608.1"/>
    <property type="molecule type" value="Genomic_DNA"/>
</dbReference>
<dbReference type="GeneID" id="27309531"/>
<dbReference type="VEuPathDB" id="FungiDB:PV09_01558"/>
<evidence type="ECO:0000256" key="4">
    <source>
        <dbReference type="ARBA" id="ARBA00023128"/>
    </source>
</evidence>
<comment type="similarity">
    <text evidence="2">Belongs to the mitochondrion-specific ribosomal protein mL53 family.</text>
</comment>
<evidence type="ECO:0000256" key="3">
    <source>
        <dbReference type="ARBA" id="ARBA00022980"/>
    </source>
</evidence>
<dbReference type="InterPro" id="IPR019716">
    <property type="entry name" value="Ribosomal_mL53"/>
</dbReference>
<evidence type="ECO:0000313" key="7">
    <source>
        <dbReference type="EMBL" id="KIW07608.1"/>
    </source>
</evidence>
<dbReference type="PANTHER" id="PTHR28236">
    <property type="entry name" value="54S RIBOSOMAL PROTEIN L44, MITOCHONDRIAL"/>
    <property type="match status" value="1"/>
</dbReference>
<dbReference type="AlphaFoldDB" id="A0A0D2ALH3"/>
<dbReference type="STRING" id="253628.A0A0D2ALH3"/>
<dbReference type="Gene3D" id="3.40.30.10">
    <property type="entry name" value="Glutaredoxin"/>
    <property type="match status" value="1"/>
</dbReference>
<dbReference type="Proteomes" id="UP000053259">
    <property type="component" value="Unassembled WGS sequence"/>
</dbReference>
<keyword evidence="5" id="KW-0687">Ribonucleoprotein</keyword>
<dbReference type="GO" id="GO:0003735">
    <property type="term" value="F:structural constituent of ribosome"/>
    <property type="evidence" value="ECO:0007669"/>
    <property type="project" value="TreeGrafter"/>
</dbReference>
<dbReference type="PANTHER" id="PTHR28236:SF1">
    <property type="entry name" value="LARGE RIBOSOMAL SUBUNIT PROTEIN ML53"/>
    <property type="match status" value="1"/>
</dbReference>
<dbReference type="Pfam" id="PF10780">
    <property type="entry name" value="MRP_L53"/>
    <property type="match status" value="1"/>
</dbReference>
<keyword evidence="8" id="KW-1185">Reference proteome</keyword>
<dbReference type="OrthoDB" id="4136894at2759"/>
<accession>A0A0D2ALH3</accession>
<keyword evidence="4" id="KW-0496">Mitochondrion</keyword>
<evidence type="ECO:0000313" key="8">
    <source>
        <dbReference type="Proteomes" id="UP000053259"/>
    </source>
</evidence>
<evidence type="ECO:0000256" key="2">
    <source>
        <dbReference type="ARBA" id="ARBA00005557"/>
    </source>
</evidence>
<sequence>MISQFISGVSAKFNPFVRAQRMPRLFLSMLPPDSRTSMKISVSQLPRDSAEKGSLSVTFKDGMEMSFNPEKVKIKEVMAEVDRHSRMLARKENLTSG</sequence>
<protein>
    <recommendedName>
        <fullName evidence="6">Large ribosomal subunit protein mL53</fullName>
    </recommendedName>
</protein>
<organism evidence="7 8">
    <name type="scientific">Verruconis gallopava</name>
    <dbReference type="NCBI Taxonomy" id="253628"/>
    <lineage>
        <taxon>Eukaryota</taxon>
        <taxon>Fungi</taxon>
        <taxon>Dikarya</taxon>
        <taxon>Ascomycota</taxon>
        <taxon>Pezizomycotina</taxon>
        <taxon>Dothideomycetes</taxon>
        <taxon>Pleosporomycetidae</taxon>
        <taxon>Venturiales</taxon>
        <taxon>Sympoventuriaceae</taxon>
        <taxon>Verruconis</taxon>
    </lineage>
</organism>
<dbReference type="GO" id="GO:0005762">
    <property type="term" value="C:mitochondrial large ribosomal subunit"/>
    <property type="evidence" value="ECO:0007669"/>
    <property type="project" value="TreeGrafter"/>
</dbReference>
<reference evidence="7 8" key="1">
    <citation type="submission" date="2015-01" db="EMBL/GenBank/DDBJ databases">
        <title>The Genome Sequence of Ochroconis gallopava CBS43764.</title>
        <authorList>
            <consortium name="The Broad Institute Genomics Platform"/>
            <person name="Cuomo C."/>
            <person name="de Hoog S."/>
            <person name="Gorbushina A."/>
            <person name="Stielow B."/>
            <person name="Teixiera M."/>
            <person name="Abouelleil A."/>
            <person name="Chapman S.B."/>
            <person name="Priest M."/>
            <person name="Young S.K."/>
            <person name="Wortman J."/>
            <person name="Nusbaum C."/>
            <person name="Birren B."/>
        </authorList>
    </citation>
    <scope>NUCLEOTIDE SEQUENCE [LARGE SCALE GENOMIC DNA]</scope>
    <source>
        <strain evidence="7 8">CBS 43764</strain>
    </source>
</reference>
<dbReference type="InParanoid" id="A0A0D2ALH3"/>
<dbReference type="HOGENOM" id="CLU_131037_1_0_1"/>